<dbReference type="AlphaFoldDB" id="A0A9W9YHD4"/>
<dbReference type="OrthoDB" id="2152435at2759"/>
<evidence type="ECO:0000313" key="5">
    <source>
        <dbReference type="Proteomes" id="UP001163046"/>
    </source>
</evidence>
<evidence type="ECO:0000256" key="1">
    <source>
        <dbReference type="ARBA" id="ARBA00023054"/>
    </source>
</evidence>
<gene>
    <name evidence="4" type="ORF">OS493_039280</name>
</gene>
<evidence type="ECO:0000256" key="3">
    <source>
        <dbReference type="SAM" id="MobiDB-lite"/>
    </source>
</evidence>
<keyword evidence="1 2" id="KW-0175">Coiled coil</keyword>
<dbReference type="EMBL" id="MU827474">
    <property type="protein sequence ID" value="KAJ7348754.1"/>
    <property type="molecule type" value="Genomic_DNA"/>
</dbReference>
<sequence length="80" mass="9143">MLDEKQAKLKVKEVQKMEKEKRLQKLKSQVEVNATRDPSRLYKLTAGWEQRKKEGTGASGQGATLHMPHRAVPSWRQGLS</sequence>
<comment type="caution">
    <text evidence="4">The sequence shown here is derived from an EMBL/GenBank/DDBJ whole genome shotgun (WGS) entry which is preliminary data.</text>
</comment>
<feature type="coiled-coil region" evidence="2">
    <location>
        <begin position="2"/>
        <end position="29"/>
    </location>
</feature>
<evidence type="ECO:0000313" key="4">
    <source>
        <dbReference type="EMBL" id="KAJ7348754.1"/>
    </source>
</evidence>
<feature type="region of interest" description="Disordered" evidence="3">
    <location>
        <begin position="49"/>
        <end position="80"/>
    </location>
</feature>
<evidence type="ECO:0000256" key="2">
    <source>
        <dbReference type="SAM" id="Coils"/>
    </source>
</evidence>
<accession>A0A9W9YHD4</accession>
<reference evidence="4" key="1">
    <citation type="submission" date="2023-01" db="EMBL/GenBank/DDBJ databases">
        <title>Genome assembly of the deep-sea coral Lophelia pertusa.</title>
        <authorList>
            <person name="Herrera S."/>
            <person name="Cordes E."/>
        </authorList>
    </citation>
    <scope>NUCLEOTIDE SEQUENCE</scope>
    <source>
        <strain evidence="4">USNM1676648</strain>
        <tissue evidence="4">Polyp</tissue>
    </source>
</reference>
<name>A0A9W9YHD4_9CNID</name>
<dbReference type="Proteomes" id="UP001163046">
    <property type="component" value="Unassembled WGS sequence"/>
</dbReference>
<proteinExistence type="predicted"/>
<protein>
    <submittedName>
        <fullName evidence="4">Uncharacterized protein</fullName>
    </submittedName>
</protein>
<dbReference type="PANTHER" id="PTHR21549">
    <property type="entry name" value="MUTATED IN BLADDER CANCER 1"/>
    <property type="match status" value="1"/>
</dbReference>
<dbReference type="InterPro" id="IPR039902">
    <property type="entry name" value="CCDC148/CCDC112"/>
</dbReference>
<keyword evidence="5" id="KW-1185">Reference proteome</keyword>
<dbReference type="PANTHER" id="PTHR21549:SF0">
    <property type="entry name" value="COILED-COIL DOMAIN-CONTAINING PROTEIN 112"/>
    <property type="match status" value="1"/>
</dbReference>
<organism evidence="4 5">
    <name type="scientific">Desmophyllum pertusum</name>
    <dbReference type="NCBI Taxonomy" id="174260"/>
    <lineage>
        <taxon>Eukaryota</taxon>
        <taxon>Metazoa</taxon>
        <taxon>Cnidaria</taxon>
        <taxon>Anthozoa</taxon>
        <taxon>Hexacorallia</taxon>
        <taxon>Scleractinia</taxon>
        <taxon>Caryophylliina</taxon>
        <taxon>Caryophylliidae</taxon>
        <taxon>Desmophyllum</taxon>
    </lineage>
</organism>